<protein>
    <submittedName>
        <fullName evidence="6">FG-GAP repeat protein</fullName>
    </submittedName>
</protein>
<dbReference type="InterPro" id="IPR013517">
    <property type="entry name" value="FG-GAP"/>
</dbReference>
<dbReference type="Proteomes" id="UP000005737">
    <property type="component" value="Unassembled WGS sequence"/>
</dbReference>
<dbReference type="Pfam" id="PF13517">
    <property type="entry name" value="FG-GAP_3"/>
    <property type="match status" value="1"/>
</dbReference>
<evidence type="ECO:0000313" key="6">
    <source>
        <dbReference type="EMBL" id="EHQ06448.1"/>
    </source>
</evidence>
<dbReference type="InterPro" id="IPR000413">
    <property type="entry name" value="Integrin_alpha"/>
</dbReference>
<dbReference type="GO" id="GO:0016787">
    <property type="term" value="F:hydrolase activity"/>
    <property type="evidence" value="ECO:0007669"/>
    <property type="project" value="UniProtKB-KW"/>
</dbReference>
<evidence type="ECO:0000256" key="4">
    <source>
        <dbReference type="ARBA" id="ARBA00023180"/>
    </source>
</evidence>
<keyword evidence="4" id="KW-0325">Glycoprotein</keyword>
<dbReference type="AlphaFoldDB" id="H2CCX8"/>
<feature type="region of interest" description="Disordered" evidence="5">
    <location>
        <begin position="85"/>
        <end position="107"/>
    </location>
</feature>
<accession>H2CCX8</accession>
<gene>
    <name evidence="6" type="ORF">Lepil_1765</name>
</gene>
<dbReference type="InterPro" id="IPR028994">
    <property type="entry name" value="Integrin_alpha_N"/>
</dbReference>
<keyword evidence="2" id="KW-0677">Repeat</keyword>
<keyword evidence="1" id="KW-0732">Signal</keyword>
<reference evidence="6 7" key="1">
    <citation type="submission" date="2011-10" db="EMBL/GenBank/DDBJ databases">
        <title>The Improved High-Quality Draft genome of Leptonema illini DSM 21528.</title>
        <authorList>
            <consortium name="US DOE Joint Genome Institute (JGI-PGF)"/>
            <person name="Lucas S."/>
            <person name="Copeland A."/>
            <person name="Lapidus A."/>
            <person name="Glavina del Rio T."/>
            <person name="Dalin E."/>
            <person name="Tice H."/>
            <person name="Bruce D."/>
            <person name="Goodwin L."/>
            <person name="Pitluck S."/>
            <person name="Peters L."/>
            <person name="Mikhailova N."/>
            <person name="Held B."/>
            <person name="Kyrpides N."/>
            <person name="Mavromatis K."/>
            <person name="Ivanova N."/>
            <person name="Markowitz V."/>
            <person name="Cheng J.-F."/>
            <person name="Hugenholtz P."/>
            <person name="Woyke T."/>
            <person name="Wu D."/>
            <person name="Gronow S."/>
            <person name="Wellnitz S."/>
            <person name="Brambilla E.-M."/>
            <person name="Klenk H.-P."/>
            <person name="Eisen J.A."/>
        </authorList>
    </citation>
    <scope>NUCLEOTIDE SEQUENCE [LARGE SCALE GENOMIC DNA]</scope>
    <source>
        <strain evidence="6 7">DSM 21528</strain>
    </source>
</reference>
<dbReference type="SUPFAM" id="SSF69318">
    <property type="entry name" value="Integrin alpha N-terminal domain"/>
    <property type="match status" value="2"/>
</dbReference>
<dbReference type="SMART" id="SM00191">
    <property type="entry name" value="Int_alpha"/>
    <property type="match status" value="7"/>
</dbReference>
<dbReference type="EMBL" id="JH597773">
    <property type="protein sequence ID" value="EHQ06448.1"/>
    <property type="molecule type" value="Genomic_DNA"/>
</dbReference>
<evidence type="ECO:0000313" key="7">
    <source>
        <dbReference type="Proteomes" id="UP000005737"/>
    </source>
</evidence>
<dbReference type="Gene3D" id="2.130.10.130">
    <property type="entry name" value="Integrin alpha, N-terminal"/>
    <property type="match status" value="3"/>
</dbReference>
<keyword evidence="3" id="KW-0378">Hydrolase</keyword>
<evidence type="ECO:0000256" key="3">
    <source>
        <dbReference type="ARBA" id="ARBA00022801"/>
    </source>
</evidence>
<dbReference type="PROSITE" id="PS51470">
    <property type="entry name" value="FG_GAP"/>
    <property type="match status" value="7"/>
</dbReference>
<dbReference type="PRINTS" id="PR01185">
    <property type="entry name" value="INTEGRINA"/>
</dbReference>
<evidence type="ECO:0000256" key="5">
    <source>
        <dbReference type="SAM" id="MobiDB-lite"/>
    </source>
</evidence>
<keyword evidence="7" id="KW-1185">Reference proteome</keyword>
<proteinExistence type="predicted"/>
<organism evidence="6 7">
    <name type="scientific">Leptonema illini DSM 21528</name>
    <dbReference type="NCBI Taxonomy" id="929563"/>
    <lineage>
        <taxon>Bacteria</taxon>
        <taxon>Pseudomonadati</taxon>
        <taxon>Spirochaetota</taxon>
        <taxon>Spirochaetia</taxon>
        <taxon>Leptospirales</taxon>
        <taxon>Leptospiraceae</taxon>
        <taxon>Leptonema</taxon>
    </lineage>
</organism>
<dbReference type="GO" id="GO:0007155">
    <property type="term" value="P:cell adhesion"/>
    <property type="evidence" value="ECO:0007669"/>
    <property type="project" value="InterPro"/>
</dbReference>
<evidence type="ECO:0000256" key="2">
    <source>
        <dbReference type="ARBA" id="ARBA00022737"/>
    </source>
</evidence>
<name>H2CCX8_9LEPT</name>
<evidence type="ECO:0000256" key="1">
    <source>
        <dbReference type="ARBA" id="ARBA00022729"/>
    </source>
</evidence>
<dbReference type="InterPro" id="IPR013519">
    <property type="entry name" value="Int_alpha_beta-p"/>
</dbReference>
<dbReference type="GO" id="GO:0008305">
    <property type="term" value="C:integrin complex"/>
    <property type="evidence" value="ECO:0007669"/>
    <property type="project" value="InterPro"/>
</dbReference>
<dbReference type="RefSeq" id="WP_002771980.1">
    <property type="nucleotide sequence ID" value="NZ_JH597773.1"/>
</dbReference>
<dbReference type="PANTHER" id="PTHR23221">
    <property type="entry name" value="GLYCOSYLPHOSPHATIDYLINOSITOL PHOSPHOLIPASE D"/>
    <property type="match status" value="1"/>
</dbReference>
<dbReference type="HOGENOM" id="CLU_386260_0_0_12"/>
<dbReference type="Pfam" id="PF01839">
    <property type="entry name" value="FG-GAP"/>
    <property type="match status" value="5"/>
</dbReference>
<dbReference type="PANTHER" id="PTHR23221:SF7">
    <property type="entry name" value="PHOSPHATIDYLINOSITOL-GLYCAN-SPECIFIC PHOSPHOLIPASE D"/>
    <property type="match status" value="1"/>
</dbReference>
<sequence length="715" mass="72417">MARLYLTAHPYGVNAIGYQGIDERVHDQIETRGDRMLTHKNSIQRKWHRRAQLVIFGFVVTVFSSCSKSESTDMSFLALLGGGGGGAAPTDPSGPGAGSPGGDNTPPTVLIQNLRDKGIVETGFLIGTAANETGVAAVEVSLDGGAYATATGTTSWSYKMPTGSSTWRDHSQHTIAVRSKDSAGNYSSVTTITVRKGINKDINGDGYADVVVGAPQYSSNTGRAYVFHSTGSGGVTITTAGSASTTITGEASSKLGVSVATGDVNGDGFADVVVGANGYSSDTGRAYVFHSAGSGGVTITSVTSASAIITGEGAANQFGYSIATGDINGDGYSDVLAGAHGCSKTYVFHSSGSGGVTIASAASASRMITGEGSGHQFGVSVATGDVNGDGFADVVVGAKNYDNGGVIARYGRVYVFHSTGSGGVTITAAADASSTITGEFMTNAFFGNSAAIGDVDGDGFADIVVGAYSHGTATGRVYVFHSTGSGGVTITAATDASAIITGEATASNFGVTVATGDVNGDGYGDVVVGANQFSTWTGRTYAFHSSGSSGVTITSAASASTIITGEASSRLGSSAATGDMNGDGYADIVAGAFGYSSNTGRAYAFHSSGSSGVTITSAASASAIITGEASSFFGNSVAMRSTSRSSLMNASTPTAEARDKTDCRSCVNRMWLTLSKEGWFRPPSMGRDSLHWFGLNSSEKDRHQVYAWVSVESRG</sequence>